<dbReference type="GO" id="GO:0017025">
    <property type="term" value="F:TBP-class protein binding"/>
    <property type="evidence" value="ECO:0007669"/>
    <property type="project" value="InterPro"/>
</dbReference>
<dbReference type="PROSITE" id="PS51194">
    <property type="entry name" value="HELICASE_CTER"/>
    <property type="match status" value="1"/>
</dbReference>
<dbReference type="OrthoDB" id="10252227at2759"/>
<evidence type="ECO:0000313" key="4">
    <source>
        <dbReference type="Proteomes" id="UP000054560"/>
    </source>
</evidence>
<dbReference type="InterPro" id="IPR044972">
    <property type="entry name" value="Mot1"/>
</dbReference>
<dbReference type="Pfam" id="PF00271">
    <property type="entry name" value="Helicase_C"/>
    <property type="match status" value="1"/>
</dbReference>
<dbReference type="FunFam" id="3.40.50.300:FF:000428">
    <property type="entry name" value="TATA-binding protein-associated factor 172"/>
    <property type="match status" value="1"/>
</dbReference>
<keyword evidence="1" id="KW-0378">Hydrolase</keyword>
<keyword evidence="4" id="KW-1185">Reference proteome</keyword>
<dbReference type="InterPro" id="IPR049730">
    <property type="entry name" value="SNF2/RAD54-like_C"/>
</dbReference>
<accession>A0A0L0FJM7</accession>
<dbReference type="GeneID" id="25911047"/>
<protein>
    <recommendedName>
        <fullName evidence="2">Helicase C-terminal domain-containing protein</fullName>
    </recommendedName>
</protein>
<dbReference type="CDD" id="cd18793">
    <property type="entry name" value="SF2_C_SNF"/>
    <property type="match status" value="1"/>
</dbReference>
<dbReference type="GO" id="GO:0005524">
    <property type="term" value="F:ATP binding"/>
    <property type="evidence" value="ECO:0007669"/>
    <property type="project" value="InterPro"/>
</dbReference>
<dbReference type="InterPro" id="IPR001650">
    <property type="entry name" value="Helicase_C-like"/>
</dbReference>
<dbReference type="InterPro" id="IPR038718">
    <property type="entry name" value="SNF2-like_sf"/>
</dbReference>
<dbReference type="RefSeq" id="XP_014150886.1">
    <property type="nucleotide sequence ID" value="XM_014295411.1"/>
</dbReference>
<dbReference type="Gene3D" id="3.40.50.300">
    <property type="entry name" value="P-loop containing nucleotide triphosphate hydrolases"/>
    <property type="match status" value="1"/>
</dbReference>
<dbReference type="PANTHER" id="PTHR36498:SF1">
    <property type="entry name" value="TATA-BINDING PROTEIN-ASSOCIATED FACTOR 172"/>
    <property type="match status" value="1"/>
</dbReference>
<name>A0A0L0FJM7_9EUKA</name>
<reference evidence="3 4" key="1">
    <citation type="submission" date="2011-02" db="EMBL/GenBank/DDBJ databases">
        <title>The Genome Sequence of Sphaeroforma arctica JP610.</title>
        <authorList>
            <consortium name="The Broad Institute Genome Sequencing Platform"/>
            <person name="Russ C."/>
            <person name="Cuomo C."/>
            <person name="Young S.K."/>
            <person name="Zeng Q."/>
            <person name="Gargeya S."/>
            <person name="Alvarado L."/>
            <person name="Berlin A."/>
            <person name="Chapman S.B."/>
            <person name="Chen Z."/>
            <person name="Freedman E."/>
            <person name="Gellesch M."/>
            <person name="Goldberg J."/>
            <person name="Griggs A."/>
            <person name="Gujja S."/>
            <person name="Heilman E."/>
            <person name="Heiman D."/>
            <person name="Howarth C."/>
            <person name="Mehta T."/>
            <person name="Neiman D."/>
            <person name="Pearson M."/>
            <person name="Roberts A."/>
            <person name="Saif S."/>
            <person name="Shea T."/>
            <person name="Shenoy N."/>
            <person name="Sisk P."/>
            <person name="Stolte C."/>
            <person name="Sykes S."/>
            <person name="White J."/>
            <person name="Yandava C."/>
            <person name="Burger G."/>
            <person name="Gray M.W."/>
            <person name="Holland P.W.H."/>
            <person name="King N."/>
            <person name="Lang F.B.F."/>
            <person name="Roger A.J."/>
            <person name="Ruiz-Trillo I."/>
            <person name="Haas B."/>
            <person name="Nusbaum C."/>
            <person name="Birren B."/>
        </authorList>
    </citation>
    <scope>NUCLEOTIDE SEQUENCE [LARGE SCALE GENOMIC DNA]</scope>
    <source>
        <strain evidence="3 4">JP610</strain>
    </source>
</reference>
<proteinExistence type="predicted"/>
<feature type="domain" description="Helicase C-terminal" evidence="2">
    <location>
        <begin position="260"/>
        <end position="417"/>
    </location>
</feature>
<dbReference type="Proteomes" id="UP000054560">
    <property type="component" value="Unassembled WGS sequence"/>
</dbReference>
<dbReference type="PANTHER" id="PTHR36498">
    <property type="entry name" value="TATA-BINDING PROTEIN-ASSOCIATED FACTOR 172"/>
    <property type="match status" value="1"/>
</dbReference>
<dbReference type="GO" id="GO:0003677">
    <property type="term" value="F:DNA binding"/>
    <property type="evidence" value="ECO:0007669"/>
    <property type="project" value="InterPro"/>
</dbReference>
<dbReference type="SMART" id="SM00490">
    <property type="entry name" value="HELICc"/>
    <property type="match status" value="1"/>
</dbReference>
<dbReference type="Pfam" id="PF00176">
    <property type="entry name" value="SNF2-rel_dom"/>
    <property type="match status" value="1"/>
</dbReference>
<dbReference type="SUPFAM" id="SSF52540">
    <property type="entry name" value="P-loop containing nucleoside triphosphate hydrolases"/>
    <property type="match status" value="2"/>
</dbReference>
<evidence type="ECO:0000256" key="1">
    <source>
        <dbReference type="ARBA" id="ARBA00022801"/>
    </source>
</evidence>
<dbReference type="InterPro" id="IPR000330">
    <property type="entry name" value="SNF2_N"/>
</dbReference>
<gene>
    <name evidence="3" type="ORF">SARC_10543</name>
</gene>
<dbReference type="EMBL" id="KQ242885">
    <property type="protein sequence ID" value="KNC76984.1"/>
    <property type="molecule type" value="Genomic_DNA"/>
</dbReference>
<evidence type="ECO:0000313" key="3">
    <source>
        <dbReference type="EMBL" id="KNC76984.1"/>
    </source>
</evidence>
<dbReference type="Gene3D" id="3.40.50.10810">
    <property type="entry name" value="Tandem AAA-ATPase domain"/>
    <property type="match status" value="1"/>
</dbReference>
<dbReference type="AlphaFoldDB" id="A0A0L0FJM7"/>
<dbReference type="InterPro" id="IPR027417">
    <property type="entry name" value="P-loop_NTPase"/>
</dbReference>
<dbReference type="eggNOG" id="KOG0392">
    <property type="taxonomic scope" value="Eukaryota"/>
</dbReference>
<dbReference type="STRING" id="667725.A0A0L0FJM7"/>
<dbReference type="GO" id="GO:0016887">
    <property type="term" value="F:ATP hydrolysis activity"/>
    <property type="evidence" value="ECO:0007669"/>
    <property type="project" value="InterPro"/>
</dbReference>
<evidence type="ECO:0000259" key="2">
    <source>
        <dbReference type="PROSITE" id="PS51194"/>
    </source>
</evidence>
<sequence length="476" mass="53362">MRIIAYYGCPVRLCSGCPDIHFNLFPARLQITKAAKSLHAEHRLILSGTPIQNNVVELWSLFDFLMPGFLSTDRVFQETYSKPIMASRDAKSTAKEAEAGAAALEALHRQMLPFMMRRVKEDVLKDLPPKIIQDLYCDLSQLQKDLYNDFQNSSVKSEVETEAIELFADEVGEGGEDIKPAKRKTTGGQSAHVFQALQYLRKLCTHPALVLTPTHPQWKDLARKKLDIKDIVHAPKLIALKQLLHDCGLGITADETENGTLGDGGVSSNHRVLIFCQHKAMLDLIEQDLFKALMPGIIYLRMDGSVESVNRFAIVSKFNADPTIDVLLLTTHVGGLGLNLTGADTVVFVEHDWNPMKDLQAMDRAHRIGQKKVVSVYRLITKNTLEEKVMGLQKFKLNIANSVITSENASMRSMDTTQLLDLFNTDEQEKKPDNKSASTEKVTIANAAGQLEELWDENQYDDEYDMNSFLASLKKE</sequence>
<organism evidence="3 4">
    <name type="scientific">Sphaeroforma arctica JP610</name>
    <dbReference type="NCBI Taxonomy" id="667725"/>
    <lineage>
        <taxon>Eukaryota</taxon>
        <taxon>Ichthyosporea</taxon>
        <taxon>Ichthyophonida</taxon>
        <taxon>Sphaeroforma</taxon>
    </lineage>
</organism>